<feature type="transmembrane region" description="Helical" evidence="10">
    <location>
        <begin position="271"/>
        <end position="288"/>
    </location>
</feature>
<evidence type="ECO:0000313" key="13">
    <source>
        <dbReference type="Proteomes" id="UP000624709"/>
    </source>
</evidence>
<evidence type="ECO:0000259" key="11">
    <source>
        <dbReference type="Pfam" id="PF00999"/>
    </source>
</evidence>
<dbReference type="Gene3D" id="6.10.140.1330">
    <property type="match status" value="1"/>
</dbReference>
<feature type="transmembrane region" description="Helical" evidence="10">
    <location>
        <begin position="308"/>
        <end position="331"/>
    </location>
</feature>
<dbReference type="Proteomes" id="UP000624709">
    <property type="component" value="Unassembled WGS sequence"/>
</dbReference>
<keyword evidence="2" id="KW-0813">Transport</keyword>
<organism evidence="12 13">
    <name type="scientific">Actinoplanes palleronii</name>
    <dbReference type="NCBI Taxonomy" id="113570"/>
    <lineage>
        <taxon>Bacteria</taxon>
        <taxon>Bacillati</taxon>
        <taxon>Actinomycetota</taxon>
        <taxon>Actinomycetes</taxon>
        <taxon>Micromonosporales</taxon>
        <taxon>Micromonosporaceae</taxon>
        <taxon>Actinoplanes</taxon>
    </lineage>
</organism>
<feature type="transmembrane region" description="Helical" evidence="10">
    <location>
        <begin position="181"/>
        <end position="202"/>
    </location>
</feature>
<keyword evidence="8 10" id="KW-0472">Membrane</keyword>
<gene>
    <name evidence="12" type="ORF">Apa02nite_100460</name>
</gene>
<sequence length="523" mass="55542">MNGVQLLLIIGTGIAVTSIARRHRIEPGWVIVVIAAAASFIPGVPRLELESHLMLAIVIPPLLYSATRGASVSAFGANLRAIISLGVVVVVLTAAVLGWLSSLLLPTIGLTAAFVLGSILAPPDTITTVSHGDEIGLPKRATSILTGESLVNDATALTLFSIAVAAVNGEHATWGGGILEFLRTASIGLAIGAGFALLGLILRKRLGNPTLETALTLLLPFTAFLTAEEVHASGILAVVAAAFSMSINLALDPKHQYPGGYLTRLQEEQVWRVMDFLLETFVFAYIGLQLKFVLDDLAESDDPGVARTLIAAGVLLVAAIVVRMVAVFGLFGRWRLKHRAIQARVARDPRAAQVYRDRLARRRGGEPLPPPTVKETTLVGWTGMRGILTLAAAAAVPEHTSSGAPFPGRDAIQAIALIVTLGTLLIQGTTIGWLAKRLKFDLTAERAEEEQVRERAHRIVAEAAAQPATDVDASFEAQRLALGRAVMERTVTEDLARELIEDLDLRQAARHTTTGVPGATPIS</sequence>
<dbReference type="PANTHER" id="PTHR10110">
    <property type="entry name" value="SODIUM/HYDROGEN EXCHANGER"/>
    <property type="match status" value="1"/>
</dbReference>
<dbReference type="InterPro" id="IPR006153">
    <property type="entry name" value="Cation/H_exchanger_TM"/>
</dbReference>
<evidence type="ECO:0000313" key="12">
    <source>
        <dbReference type="EMBL" id="GIE73938.1"/>
    </source>
</evidence>
<keyword evidence="4 10" id="KW-0812">Transmembrane</keyword>
<name>A0ABQ4BTE0_9ACTN</name>
<dbReference type="InterPro" id="IPR018422">
    <property type="entry name" value="Cation/H_exchanger_CPA1"/>
</dbReference>
<evidence type="ECO:0000256" key="1">
    <source>
        <dbReference type="ARBA" id="ARBA00004651"/>
    </source>
</evidence>
<protein>
    <submittedName>
        <fullName evidence="12">Sodium/hydrogen exchanger</fullName>
    </submittedName>
</protein>
<feature type="transmembrane region" description="Helical" evidence="10">
    <location>
        <begin position="209"/>
        <end position="227"/>
    </location>
</feature>
<keyword evidence="7" id="KW-0406">Ion transport</keyword>
<reference evidence="12 13" key="1">
    <citation type="submission" date="2021-01" db="EMBL/GenBank/DDBJ databases">
        <title>Whole genome shotgun sequence of Actinoplanes palleronii NBRC 14916.</title>
        <authorList>
            <person name="Komaki H."/>
            <person name="Tamura T."/>
        </authorList>
    </citation>
    <scope>NUCLEOTIDE SEQUENCE [LARGE SCALE GENOMIC DNA]</scope>
    <source>
        <strain evidence="12 13">NBRC 14916</strain>
    </source>
</reference>
<evidence type="ECO:0000256" key="4">
    <source>
        <dbReference type="ARBA" id="ARBA00022692"/>
    </source>
</evidence>
<evidence type="ECO:0000256" key="9">
    <source>
        <dbReference type="ARBA" id="ARBA00023201"/>
    </source>
</evidence>
<evidence type="ECO:0000256" key="5">
    <source>
        <dbReference type="ARBA" id="ARBA00022989"/>
    </source>
</evidence>
<evidence type="ECO:0000256" key="3">
    <source>
        <dbReference type="ARBA" id="ARBA00022475"/>
    </source>
</evidence>
<feature type="transmembrane region" description="Helical" evidence="10">
    <location>
        <begin position="378"/>
        <end position="396"/>
    </location>
</feature>
<evidence type="ECO:0000256" key="2">
    <source>
        <dbReference type="ARBA" id="ARBA00022448"/>
    </source>
</evidence>
<dbReference type="Pfam" id="PF00999">
    <property type="entry name" value="Na_H_Exchanger"/>
    <property type="match status" value="1"/>
</dbReference>
<evidence type="ECO:0000256" key="7">
    <source>
        <dbReference type="ARBA" id="ARBA00023065"/>
    </source>
</evidence>
<keyword evidence="3" id="KW-1003">Cell membrane</keyword>
<comment type="caution">
    <text evidence="12">The sequence shown here is derived from an EMBL/GenBank/DDBJ whole genome shotgun (WGS) entry which is preliminary data.</text>
</comment>
<proteinExistence type="predicted"/>
<feature type="transmembrane region" description="Helical" evidence="10">
    <location>
        <begin position="6"/>
        <end position="21"/>
    </location>
</feature>
<accession>A0ABQ4BTE0</accession>
<feature type="domain" description="Cation/H+ exchanger transmembrane" evidence="11">
    <location>
        <begin position="39"/>
        <end position="436"/>
    </location>
</feature>
<keyword evidence="9" id="KW-0739">Sodium transport</keyword>
<keyword evidence="5 10" id="KW-1133">Transmembrane helix</keyword>
<evidence type="ECO:0000256" key="8">
    <source>
        <dbReference type="ARBA" id="ARBA00023136"/>
    </source>
</evidence>
<evidence type="ECO:0000256" key="6">
    <source>
        <dbReference type="ARBA" id="ARBA00023053"/>
    </source>
</evidence>
<evidence type="ECO:0000256" key="10">
    <source>
        <dbReference type="SAM" id="Phobius"/>
    </source>
</evidence>
<keyword evidence="6" id="KW-0915">Sodium</keyword>
<dbReference type="EMBL" id="BOMS01000198">
    <property type="protein sequence ID" value="GIE73938.1"/>
    <property type="molecule type" value="Genomic_DNA"/>
</dbReference>
<dbReference type="RefSeq" id="WP_203831479.1">
    <property type="nucleotide sequence ID" value="NZ_BAAATY010000001.1"/>
</dbReference>
<comment type="subcellular location">
    <subcellularLocation>
        <location evidence="1">Cell membrane</location>
        <topology evidence="1">Multi-pass membrane protein</topology>
    </subcellularLocation>
</comment>
<feature type="transmembrane region" description="Helical" evidence="10">
    <location>
        <begin position="28"/>
        <end position="45"/>
    </location>
</feature>
<feature type="transmembrane region" description="Helical" evidence="10">
    <location>
        <begin position="103"/>
        <end position="121"/>
    </location>
</feature>
<keyword evidence="13" id="KW-1185">Reference proteome</keyword>
<feature type="transmembrane region" description="Helical" evidence="10">
    <location>
        <begin position="233"/>
        <end position="251"/>
    </location>
</feature>
<dbReference type="PANTHER" id="PTHR10110:SF86">
    <property type="entry name" value="SODIUM_HYDROGEN EXCHANGER 7"/>
    <property type="match status" value="1"/>
</dbReference>
<feature type="transmembrane region" description="Helical" evidence="10">
    <location>
        <begin position="79"/>
        <end position="97"/>
    </location>
</feature>
<feature type="transmembrane region" description="Helical" evidence="10">
    <location>
        <begin position="411"/>
        <end position="435"/>
    </location>
</feature>